<organism evidence="1 2">
    <name type="scientific">Nephila pilipes</name>
    <name type="common">Giant wood spider</name>
    <name type="synonym">Nephila maculata</name>
    <dbReference type="NCBI Taxonomy" id="299642"/>
    <lineage>
        <taxon>Eukaryota</taxon>
        <taxon>Metazoa</taxon>
        <taxon>Ecdysozoa</taxon>
        <taxon>Arthropoda</taxon>
        <taxon>Chelicerata</taxon>
        <taxon>Arachnida</taxon>
        <taxon>Araneae</taxon>
        <taxon>Araneomorphae</taxon>
        <taxon>Entelegynae</taxon>
        <taxon>Araneoidea</taxon>
        <taxon>Nephilidae</taxon>
        <taxon>Nephila</taxon>
    </lineage>
</organism>
<dbReference type="AlphaFoldDB" id="A0A8X6TVJ6"/>
<keyword evidence="2" id="KW-1185">Reference proteome</keyword>
<protein>
    <submittedName>
        <fullName evidence="1">Uncharacterized protein</fullName>
    </submittedName>
</protein>
<dbReference type="Proteomes" id="UP000887013">
    <property type="component" value="Unassembled WGS sequence"/>
</dbReference>
<gene>
    <name evidence="1" type="ORF">NPIL_95231</name>
</gene>
<comment type="caution">
    <text evidence="1">The sequence shown here is derived from an EMBL/GenBank/DDBJ whole genome shotgun (WGS) entry which is preliminary data.</text>
</comment>
<proteinExistence type="predicted"/>
<name>A0A8X6TVJ6_NEPPI</name>
<reference evidence="1" key="1">
    <citation type="submission" date="2020-08" db="EMBL/GenBank/DDBJ databases">
        <title>Multicomponent nature underlies the extraordinary mechanical properties of spider dragline silk.</title>
        <authorList>
            <person name="Kono N."/>
            <person name="Nakamura H."/>
            <person name="Mori M."/>
            <person name="Yoshida Y."/>
            <person name="Ohtoshi R."/>
            <person name="Malay A.D."/>
            <person name="Moran D.A.P."/>
            <person name="Tomita M."/>
            <person name="Numata K."/>
            <person name="Arakawa K."/>
        </authorList>
    </citation>
    <scope>NUCLEOTIDE SEQUENCE</scope>
</reference>
<evidence type="ECO:0000313" key="1">
    <source>
        <dbReference type="EMBL" id="GFT50871.1"/>
    </source>
</evidence>
<sequence>MDLLLEAKELSVGRKFNQSDRITLKILKCPATCDRRPIYNRGKPYQTHSFIERQHLEQIKVFESGCGGGHYSGPIAFPGLESVFPNDKGNSSFLIAASPSLFITDNHRLGKEEEWASGVEVVIGPILESDRSGSREEKWGIFHLGEPESVRGKPQKVRRTIVIAQDVVWNTFVFSSTPSYFYEDPEDAIRLDVTSFAPPLQSKKFNSPNRK</sequence>
<evidence type="ECO:0000313" key="2">
    <source>
        <dbReference type="Proteomes" id="UP000887013"/>
    </source>
</evidence>
<accession>A0A8X6TVJ6</accession>
<dbReference type="EMBL" id="BMAW01065533">
    <property type="protein sequence ID" value="GFT50871.1"/>
    <property type="molecule type" value="Genomic_DNA"/>
</dbReference>